<evidence type="ECO:0000259" key="10">
    <source>
        <dbReference type="PROSITE" id="PS50835"/>
    </source>
</evidence>
<comment type="caution">
    <text evidence="11">The sequence shown here is derived from an EMBL/GenBank/DDBJ whole genome shotgun (WGS) entry which is preliminary data.</text>
</comment>
<keyword evidence="4" id="KW-1133">Transmembrane helix</keyword>
<dbReference type="GO" id="GO:0042613">
    <property type="term" value="C:MHC class II protein complex"/>
    <property type="evidence" value="ECO:0007669"/>
    <property type="project" value="UniProtKB-KW"/>
</dbReference>
<evidence type="ECO:0000256" key="5">
    <source>
        <dbReference type="ARBA" id="ARBA00023130"/>
    </source>
</evidence>
<dbReference type="InterPro" id="IPR013783">
    <property type="entry name" value="Ig-like_fold"/>
</dbReference>
<accession>A0A7K8Y356</accession>
<dbReference type="PANTHER" id="PTHR19944:SF99">
    <property type="entry name" value="HLA CLASS II HISTOCOMPATIBILITY ANTIGEN, DRB1 BETA CHAIN"/>
    <property type="match status" value="1"/>
</dbReference>
<dbReference type="InterPro" id="IPR011162">
    <property type="entry name" value="MHC_I/II-like_Ag-recog"/>
</dbReference>
<dbReference type="SMART" id="SM00921">
    <property type="entry name" value="MHC_II_beta"/>
    <property type="match status" value="1"/>
</dbReference>
<dbReference type="InterPro" id="IPR050160">
    <property type="entry name" value="MHC/Immunoglobulin"/>
</dbReference>
<evidence type="ECO:0000256" key="7">
    <source>
        <dbReference type="ARBA" id="ARBA00023157"/>
    </source>
</evidence>
<evidence type="ECO:0000256" key="9">
    <source>
        <dbReference type="ARBA" id="ARBA00023182"/>
    </source>
</evidence>
<evidence type="ECO:0000256" key="3">
    <source>
        <dbReference type="ARBA" id="ARBA00022859"/>
    </source>
</evidence>
<dbReference type="PROSITE" id="PS00290">
    <property type="entry name" value="IG_MHC"/>
    <property type="match status" value="1"/>
</dbReference>
<keyword evidence="12" id="KW-1185">Reference proteome</keyword>
<dbReference type="InterPro" id="IPR014745">
    <property type="entry name" value="MHC_II_a/b_N"/>
</dbReference>
<dbReference type="PANTHER" id="PTHR19944">
    <property type="entry name" value="MHC CLASS II-RELATED"/>
    <property type="match status" value="1"/>
</dbReference>
<keyword evidence="2" id="KW-0812">Transmembrane</keyword>
<feature type="domain" description="Ig-like" evidence="10">
    <location>
        <begin position="77"/>
        <end position="165"/>
    </location>
</feature>
<keyword evidence="6" id="KW-0472">Membrane</keyword>
<dbReference type="PROSITE" id="PS50835">
    <property type="entry name" value="IG_LIKE"/>
    <property type="match status" value="1"/>
</dbReference>
<sequence>TERVRYVSRHIYNREQFAHFDSDLGVFVADTPLGEPQAQHWNSQPELLERHQAEVDRFCRHNYMVGTPVPMERRVQPQVQIHPARLSSLSASSRLVCAVMDFYPAEVEVKWFKNGQEETDSVVSTEVLQNGDWTYQVLVQLETSPQPGDTYVCQVEHSSLQHPIAQHW</sequence>
<evidence type="ECO:0000256" key="1">
    <source>
        <dbReference type="ARBA" id="ARBA00004479"/>
    </source>
</evidence>
<dbReference type="AlphaFoldDB" id="A0A7K8Y356"/>
<evidence type="ECO:0000256" key="8">
    <source>
        <dbReference type="ARBA" id="ARBA00023180"/>
    </source>
</evidence>
<evidence type="ECO:0000313" key="11">
    <source>
        <dbReference type="EMBL" id="NXF98041.1"/>
    </source>
</evidence>
<evidence type="ECO:0000256" key="4">
    <source>
        <dbReference type="ARBA" id="ARBA00022989"/>
    </source>
</evidence>
<evidence type="ECO:0000256" key="2">
    <source>
        <dbReference type="ARBA" id="ARBA00022692"/>
    </source>
</evidence>
<keyword evidence="7" id="KW-1015">Disulfide bond</keyword>
<dbReference type="GO" id="GO:0002250">
    <property type="term" value="P:adaptive immune response"/>
    <property type="evidence" value="ECO:0007669"/>
    <property type="project" value="UniProtKB-KW"/>
</dbReference>
<dbReference type="InterPro" id="IPR003006">
    <property type="entry name" value="Ig/MHC_CS"/>
</dbReference>
<dbReference type="FunFam" id="2.60.40.10:FF:000116">
    <property type="entry name" value="HLA class II histocompatibility antigen, DRB1-1 beta chain"/>
    <property type="match status" value="1"/>
</dbReference>
<organism evidence="11 12">
    <name type="scientific">Eubucco bourcierii</name>
    <name type="common">red-headed barbet</name>
    <dbReference type="NCBI Taxonomy" id="91767"/>
    <lineage>
        <taxon>Eukaryota</taxon>
        <taxon>Metazoa</taxon>
        <taxon>Chordata</taxon>
        <taxon>Craniata</taxon>
        <taxon>Vertebrata</taxon>
        <taxon>Euteleostomi</taxon>
        <taxon>Archelosauria</taxon>
        <taxon>Archosauria</taxon>
        <taxon>Dinosauria</taxon>
        <taxon>Saurischia</taxon>
        <taxon>Theropoda</taxon>
        <taxon>Coelurosauria</taxon>
        <taxon>Aves</taxon>
        <taxon>Neognathae</taxon>
        <taxon>Neoaves</taxon>
        <taxon>Telluraves</taxon>
        <taxon>Coraciimorphae</taxon>
        <taxon>Piciformes</taxon>
        <taxon>Ramphastidae</taxon>
        <taxon>Eubucco</taxon>
    </lineage>
</organism>
<dbReference type="SMART" id="SM00407">
    <property type="entry name" value="IGc1"/>
    <property type="match status" value="1"/>
</dbReference>
<dbReference type="Proteomes" id="UP000583613">
    <property type="component" value="Unassembled WGS sequence"/>
</dbReference>
<protein>
    <submittedName>
        <fullName evidence="11">HB2L protein</fullName>
    </submittedName>
</protein>
<dbReference type="InterPro" id="IPR007110">
    <property type="entry name" value="Ig-like_dom"/>
</dbReference>
<reference evidence="11 12" key="1">
    <citation type="submission" date="2019-09" db="EMBL/GenBank/DDBJ databases">
        <title>Bird 10,000 Genomes (B10K) Project - Family phase.</title>
        <authorList>
            <person name="Zhang G."/>
        </authorList>
    </citation>
    <scope>NUCLEOTIDE SEQUENCE [LARGE SCALE GENOMIC DNA]</scope>
    <source>
        <strain evidence="11">B10K-DU-001-04</strain>
        <tissue evidence="11">Muscle</tissue>
    </source>
</reference>
<dbReference type="Gene3D" id="3.10.320.10">
    <property type="entry name" value="Class II Histocompatibility Antigen, M Beta Chain, Chain B, domain 1"/>
    <property type="match status" value="1"/>
</dbReference>
<dbReference type="InterPro" id="IPR036179">
    <property type="entry name" value="Ig-like_dom_sf"/>
</dbReference>
<evidence type="ECO:0000313" key="12">
    <source>
        <dbReference type="Proteomes" id="UP000583613"/>
    </source>
</evidence>
<keyword evidence="3" id="KW-0391">Immunity</keyword>
<dbReference type="SUPFAM" id="SSF48726">
    <property type="entry name" value="Immunoglobulin"/>
    <property type="match status" value="1"/>
</dbReference>
<dbReference type="OrthoDB" id="9940220at2759"/>
<keyword evidence="5" id="KW-1064">Adaptive immunity</keyword>
<evidence type="ECO:0000256" key="6">
    <source>
        <dbReference type="ARBA" id="ARBA00023136"/>
    </source>
</evidence>
<keyword evidence="8" id="KW-0325">Glycoprotein</keyword>
<dbReference type="EMBL" id="VWZE01025342">
    <property type="protein sequence ID" value="NXF98041.1"/>
    <property type="molecule type" value="Genomic_DNA"/>
</dbReference>
<dbReference type="Gene3D" id="2.60.40.10">
    <property type="entry name" value="Immunoglobulins"/>
    <property type="match status" value="1"/>
</dbReference>
<dbReference type="Pfam" id="PF00969">
    <property type="entry name" value="MHC_II_beta"/>
    <property type="match status" value="1"/>
</dbReference>
<dbReference type="InterPro" id="IPR003597">
    <property type="entry name" value="Ig_C1-set"/>
</dbReference>
<name>A0A7K8Y356_9PICI</name>
<dbReference type="InterPro" id="IPR000353">
    <property type="entry name" value="MHC_II_b_N"/>
</dbReference>
<dbReference type="SUPFAM" id="SSF54452">
    <property type="entry name" value="MHC antigen-recognition domain"/>
    <property type="match status" value="1"/>
</dbReference>
<dbReference type="GO" id="GO:0002504">
    <property type="term" value="P:antigen processing and presentation of peptide or polysaccharide antigen via MHC class II"/>
    <property type="evidence" value="ECO:0007669"/>
    <property type="project" value="UniProtKB-KW"/>
</dbReference>
<keyword evidence="9" id="KW-0491">MHC II</keyword>
<comment type="subcellular location">
    <subcellularLocation>
        <location evidence="1">Membrane</location>
        <topology evidence="1">Single-pass type I membrane protein</topology>
    </subcellularLocation>
</comment>
<feature type="non-terminal residue" evidence="11">
    <location>
        <position position="168"/>
    </location>
</feature>
<gene>
    <name evidence="11" type="primary">Hb2l_2</name>
    <name evidence="11" type="ORF">EUBBOU_R12239</name>
</gene>
<dbReference type="Pfam" id="PF07654">
    <property type="entry name" value="C1-set"/>
    <property type="match status" value="1"/>
</dbReference>
<proteinExistence type="predicted"/>
<feature type="non-terminal residue" evidence="11">
    <location>
        <position position="1"/>
    </location>
</feature>